<name>A0A1I0IWQ8_9EURY</name>
<evidence type="ECO:0000313" key="3">
    <source>
        <dbReference type="EMBL" id="SEU01069.1"/>
    </source>
</evidence>
<gene>
    <name evidence="3" type="ORF">SAMN04488694_12630</name>
</gene>
<dbReference type="STRING" id="392421.SAMN04488694_12630"/>
<evidence type="ECO:0000259" key="2">
    <source>
        <dbReference type="Pfam" id="PF24035"/>
    </source>
</evidence>
<dbReference type="EMBL" id="FOIC01000026">
    <property type="protein sequence ID" value="SEU01069.1"/>
    <property type="molecule type" value="Genomic_DNA"/>
</dbReference>
<reference evidence="4" key="1">
    <citation type="submission" date="2016-10" db="EMBL/GenBank/DDBJ databases">
        <authorList>
            <person name="Varghese N."/>
            <person name="Submissions S."/>
        </authorList>
    </citation>
    <scope>NUCLEOTIDE SEQUENCE [LARGE SCALE GENOMIC DNA]</scope>
    <source>
        <strain evidence="4">CDM_6</strain>
    </source>
</reference>
<dbReference type="InterPro" id="IPR055768">
    <property type="entry name" value="DUF7344"/>
</dbReference>
<protein>
    <recommendedName>
        <fullName evidence="2">DUF7344 domain-containing protein</fullName>
    </recommendedName>
</protein>
<feature type="domain" description="DUF7344" evidence="2">
    <location>
        <begin position="23"/>
        <end position="101"/>
    </location>
</feature>
<dbReference type="Proteomes" id="UP000199320">
    <property type="component" value="Unassembled WGS sequence"/>
</dbReference>
<proteinExistence type="predicted"/>
<organism evidence="3 4">
    <name type="scientific">Natrinema hispanicum</name>
    <dbReference type="NCBI Taxonomy" id="392421"/>
    <lineage>
        <taxon>Archaea</taxon>
        <taxon>Methanobacteriati</taxon>
        <taxon>Methanobacteriota</taxon>
        <taxon>Stenosarchaea group</taxon>
        <taxon>Halobacteria</taxon>
        <taxon>Halobacteriales</taxon>
        <taxon>Natrialbaceae</taxon>
        <taxon>Natrinema</taxon>
    </lineage>
</organism>
<keyword evidence="4" id="KW-1185">Reference proteome</keyword>
<dbReference type="Pfam" id="PF24035">
    <property type="entry name" value="DUF7344"/>
    <property type="match status" value="1"/>
</dbReference>
<evidence type="ECO:0000256" key="1">
    <source>
        <dbReference type="SAM" id="MobiDB-lite"/>
    </source>
</evidence>
<sequence>MNATDEAGEADWSSIPMDPDDAFTAVSNSRRRRVILSASRSDGAVTAGDLAVEIAAIENLIDPSQVTSQQRTRVYVALIQGHLETLDDLGAVDYDDRAKRVAATDATEPLACQIRQMQTACYDPEGSSS</sequence>
<accession>A0A1I0IWQ8</accession>
<dbReference type="AlphaFoldDB" id="A0A1I0IWQ8"/>
<feature type="region of interest" description="Disordered" evidence="1">
    <location>
        <begin position="1"/>
        <end position="20"/>
    </location>
</feature>
<dbReference type="OrthoDB" id="206003at2157"/>
<evidence type="ECO:0000313" key="4">
    <source>
        <dbReference type="Proteomes" id="UP000199320"/>
    </source>
</evidence>